<dbReference type="Pfam" id="PF02265">
    <property type="entry name" value="S1-P1_nuclease"/>
    <property type="match status" value="1"/>
</dbReference>
<gene>
    <name evidence="8" type="ORF">JN11_01619</name>
</gene>
<keyword evidence="7" id="KW-0732">Signal</keyword>
<dbReference type="GO" id="GO:0004519">
    <property type="term" value="F:endonuclease activity"/>
    <property type="evidence" value="ECO:0007669"/>
    <property type="project" value="UniProtKB-KW"/>
</dbReference>
<evidence type="ECO:0000256" key="4">
    <source>
        <dbReference type="ARBA" id="ARBA00022801"/>
    </source>
</evidence>
<name>A0A562U6S3_9SPHI</name>
<feature type="signal peptide" evidence="7">
    <location>
        <begin position="1"/>
        <end position="21"/>
    </location>
</feature>
<keyword evidence="2" id="KW-0479">Metal-binding</keyword>
<evidence type="ECO:0000313" key="8">
    <source>
        <dbReference type="EMBL" id="TWJ01468.1"/>
    </source>
</evidence>
<dbReference type="GO" id="GO:0006308">
    <property type="term" value="P:DNA catabolic process"/>
    <property type="evidence" value="ECO:0007669"/>
    <property type="project" value="InterPro"/>
</dbReference>
<dbReference type="AlphaFoldDB" id="A0A562U6S3"/>
<keyword evidence="9" id="KW-1185">Reference proteome</keyword>
<keyword evidence="1" id="KW-0540">Nuclease</keyword>
<dbReference type="SUPFAM" id="SSF48537">
    <property type="entry name" value="Phospholipase C/P1 nuclease"/>
    <property type="match status" value="1"/>
</dbReference>
<dbReference type="RefSeq" id="WP_144911451.1">
    <property type="nucleotide sequence ID" value="NZ_VLLI01000004.1"/>
</dbReference>
<dbReference type="PANTHER" id="PTHR33146:SF26">
    <property type="entry name" value="ENDONUCLEASE 4"/>
    <property type="match status" value="1"/>
</dbReference>
<evidence type="ECO:0000256" key="1">
    <source>
        <dbReference type="ARBA" id="ARBA00022722"/>
    </source>
</evidence>
<dbReference type="GO" id="GO:0016788">
    <property type="term" value="F:hydrolase activity, acting on ester bonds"/>
    <property type="evidence" value="ECO:0007669"/>
    <property type="project" value="InterPro"/>
</dbReference>
<dbReference type="CDD" id="cd11010">
    <property type="entry name" value="S1-P1_nuclease"/>
    <property type="match status" value="1"/>
</dbReference>
<keyword evidence="6" id="KW-0325">Glycoprotein</keyword>
<accession>A0A562U6S3</accession>
<protein>
    <submittedName>
        <fullName evidence="8">S1/P1 nuclease</fullName>
    </submittedName>
</protein>
<evidence type="ECO:0000256" key="5">
    <source>
        <dbReference type="ARBA" id="ARBA00023157"/>
    </source>
</evidence>
<keyword evidence="5" id="KW-1015">Disulfide bond</keyword>
<evidence type="ECO:0000313" key="9">
    <source>
        <dbReference type="Proteomes" id="UP000317010"/>
    </source>
</evidence>
<comment type="caution">
    <text evidence="8">The sequence shown here is derived from an EMBL/GenBank/DDBJ whole genome shotgun (WGS) entry which is preliminary data.</text>
</comment>
<dbReference type="OrthoDB" id="267579at2"/>
<dbReference type="InterPro" id="IPR008947">
    <property type="entry name" value="PLipase_C/P1_nuclease_dom_sf"/>
</dbReference>
<proteinExistence type="predicted"/>
<dbReference type="PANTHER" id="PTHR33146">
    <property type="entry name" value="ENDONUCLEASE 4"/>
    <property type="match status" value="1"/>
</dbReference>
<keyword evidence="3" id="KW-0255">Endonuclease</keyword>
<organism evidence="8 9">
    <name type="scientific">Mucilaginibacter frigoritolerans</name>
    <dbReference type="NCBI Taxonomy" id="652788"/>
    <lineage>
        <taxon>Bacteria</taxon>
        <taxon>Pseudomonadati</taxon>
        <taxon>Bacteroidota</taxon>
        <taxon>Sphingobacteriia</taxon>
        <taxon>Sphingobacteriales</taxon>
        <taxon>Sphingobacteriaceae</taxon>
        <taxon>Mucilaginibacter</taxon>
    </lineage>
</organism>
<evidence type="ECO:0000256" key="6">
    <source>
        <dbReference type="ARBA" id="ARBA00023180"/>
    </source>
</evidence>
<dbReference type="Gene3D" id="1.10.575.10">
    <property type="entry name" value="P1 Nuclease"/>
    <property type="match status" value="1"/>
</dbReference>
<feature type="chain" id="PRO_5021818665" evidence="7">
    <location>
        <begin position="22"/>
        <end position="269"/>
    </location>
</feature>
<dbReference type="EMBL" id="VLLI01000004">
    <property type="protein sequence ID" value="TWJ01468.1"/>
    <property type="molecule type" value="Genomic_DNA"/>
</dbReference>
<dbReference type="GO" id="GO:0003676">
    <property type="term" value="F:nucleic acid binding"/>
    <property type="evidence" value="ECO:0007669"/>
    <property type="project" value="InterPro"/>
</dbReference>
<evidence type="ECO:0000256" key="7">
    <source>
        <dbReference type="SAM" id="SignalP"/>
    </source>
</evidence>
<sequence length="269" mass="29913">MKKYFLSGLVFLCLFSLASWGPIGHRAVGQIAENHLTPATKLAVKNLLGGESLADVSNYADEIRKDPAFKYTTPWHYVNITPGLTFEQFAHEVSNMPQDNVYKMVLSCESDLKNQDKSNAQKVAALKLLVHFVGDLHQPMHVSKAEDKGGNDIAIKFMGIDGNLHSLWDSGLISHQGLTYVQMASTYDTATPAEIAKWQSDDLMVWLWESYQISTILYKEVADNPDFDEEYYKAHISIVEKRIEKGGIRLAGTLNAIFDAPNAGSQSGK</sequence>
<keyword evidence="4" id="KW-0378">Hydrolase</keyword>
<reference evidence="8 9" key="1">
    <citation type="submission" date="2019-07" db="EMBL/GenBank/DDBJ databases">
        <title>Genomic Encyclopedia of Archaeal and Bacterial Type Strains, Phase II (KMG-II): from individual species to whole genera.</title>
        <authorList>
            <person name="Goeker M."/>
        </authorList>
    </citation>
    <scope>NUCLEOTIDE SEQUENCE [LARGE SCALE GENOMIC DNA]</scope>
    <source>
        <strain evidence="8 9">ATCC BAA-1854</strain>
    </source>
</reference>
<dbReference type="InterPro" id="IPR003154">
    <property type="entry name" value="S1/P1nuclease"/>
</dbReference>
<evidence type="ECO:0000256" key="2">
    <source>
        <dbReference type="ARBA" id="ARBA00022723"/>
    </source>
</evidence>
<dbReference type="GO" id="GO:0046872">
    <property type="term" value="F:metal ion binding"/>
    <property type="evidence" value="ECO:0007669"/>
    <property type="project" value="UniProtKB-KW"/>
</dbReference>
<dbReference type="Proteomes" id="UP000317010">
    <property type="component" value="Unassembled WGS sequence"/>
</dbReference>
<evidence type="ECO:0000256" key="3">
    <source>
        <dbReference type="ARBA" id="ARBA00022759"/>
    </source>
</evidence>